<accession>A0A0L0FLE7</accession>
<dbReference type="EMBL" id="KQ242939">
    <property type="protein sequence ID" value="KNC76853.1"/>
    <property type="molecule type" value="Genomic_DNA"/>
</dbReference>
<evidence type="ECO:0000313" key="3">
    <source>
        <dbReference type="Proteomes" id="UP000054560"/>
    </source>
</evidence>
<feature type="compositionally biased region" description="Basic and acidic residues" evidence="1">
    <location>
        <begin position="1"/>
        <end position="17"/>
    </location>
</feature>
<dbReference type="Proteomes" id="UP000054560">
    <property type="component" value="Unassembled WGS sequence"/>
</dbReference>
<dbReference type="RefSeq" id="XP_014150755.1">
    <property type="nucleotide sequence ID" value="XM_014295280.1"/>
</dbReference>
<evidence type="ECO:0000256" key="1">
    <source>
        <dbReference type="SAM" id="MobiDB-lite"/>
    </source>
</evidence>
<dbReference type="AlphaFoldDB" id="A0A0L0FLE7"/>
<dbReference type="GeneID" id="25911174"/>
<proteinExistence type="predicted"/>
<feature type="non-terminal residue" evidence="2">
    <location>
        <position position="1"/>
    </location>
</feature>
<organism evidence="2 3">
    <name type="scientific">Sphaeroforma arctica JP610</name>
    <dbReference type="NCBI Taxonomy" id="667725"/>
    <lineage>
        <taxon>Eukaryota</taxon>
        <taxon>Ichthyosporea</taxon>
        <taxon>Ichthyophonida</taxon>
        <taxon>Sphaeroforma</taxon>
    </lineage>
</organism>
<protein>
    <submittedName>
        <fullName evidence="2">Uncharacterized protein</fullName>
    </submittedName>
</protein>
<evidence type="ECO:0000313" key="2">
    <source>
        <dbReference type="EMBL" id="KNC76853.1"/>
    </source>
</evidence>
<sequence length="75" mass="8561">AVAQHTKEMEEASKEAWARAQTTTRGEEYIPIAKKSRKKTEKFPKAYQKDLQDIIDEDIAIQIAKHNTSVKSKVC</sequence>
<reference evidence="2 3" key="1">
    <citation type="submission" date="2011-02" db="EMBL/GenBank/DDBJ databases">
        <title>The Genome Sequence of Sphaeroforma arctica JP610.</title>
        <authorList>
            <consortium name="The Broad Institute Genome Sequencing Platform"/>
            <person name="Russ C."/>
            <person name="Cuomo C."/>
            <person name="Young S.K."/>
            <person name="Zeng Q."/>
            <person name="Gargeya S."/>
            <person name="Alvarado L."/>
            <person name="Berlin A."/>
            <person name="Chapman S.B."/>
            <person name="Chen Z."/>
            <person name="Freedman E."/>
            <person name="Gellesch M."/>
            <person name="Goldberg J."/>
            <person name="Griggs A."/>
            <person name="Gujja S."/>
            <person name="Heilman E."/>
            <person name="Heiman D."/>
            <person name="Howarth C."/>
            <person name="Mehta T."/>
            <person name="Neiman D."/>
            <person name="Pearson M."/>
            <person name="Roberts A."/>
            <person name="Saif S."/>
            <person name="Shea T."/>
            <person name="Shenoy N."/>
            <person name="Sisk P."/>
            <person name="Stolte C."/>
            <person name="Sykes S."/>
            <person name="White J."/>
            <person name="Yandava C."/>
            <person name="Burger G."/>
            <person name="Gray M.W."/>
            <person name="Holland P.W.H."/>
            <person name="King N."/>
            <person name="Lang F.B.F."/>
            <person name="Roger A.J."/>
            <person name="Ruiz-Trillo I."/>
            <person name="Haas B."/>
            <person name="Nusbaum C."/>
            <person name="Birren B."/>
        </authorList>
    </citation>
    <scope>NUCLEOTIDE SEQUENCE [LARGE SCALE GENOMIC DNA]</scope>
    <source>
        <strain evidence="2 3">JP610</strain>
    </source>
</reference>
<keyword evidence="3" id="KW-1185">Reference proteome</keyword>
<name>A0A0L0FLE7_9EUKA</name>
<feature type="region of interest" description="Disordered" evidence="1">
    <location>
        <begin position="1"/>
        <end position="22"/>
    </location>
</feature>
<gene>
    <name evidence="2" type="ORF">SARC_10670</name>
</gene>